<accession>A0ABM9IPB9</accession>
<gene>
    <name evidence="1" type="ORF">R38712_02893</name>
</gene>
<dbReference type="RefSeq" id="WP_012763093.1">
    <property type="nucleotide sequence ID" value="NZ_CATWFT010000008.1"/>
</dbReference>
<dbReference type="Proteomes" id="UP001189303">
    <property type="component" value="Unassembled WGS sequence"/>
</dbReference>
<sequence length="66" mass="7246">MNAHWTFEGGHLVARNLAGIVLWAWQAEEAMGHPLADLLNQAQDLSCRLLPPWTSTQGTHAEPQSA</sequence>
<keyword evidence="2" id="KW-1185">Reference proteome</keyword>
<protein>
    <submittedName>
        <fullName evidence="1">Uncharacterized protein</fullName>
    </submittedName>
</protein>
<name>A0ABM9IPB9_RALPI</name>
<proteinExistence type="predicted"/>
<evidence type="ECO:0000313" key="1">
    <source>
        <dbReference type="EMBL" id="CAJ0725984.1"/>
    </source>
</evidence>
<evidence type="ECO:0000313" key="2">
    <source>
        <dbReference type="Proteomes" id="UP001189303"/>
    </source>
</evidence>
<reference evidence="1 2" key="1">
    <citation type="submission" date="2023-07" db="EMBL/GenBank/DDBJ databases">
        <authorList>
            <person name="Peeters C."/>
        </authorList>
    </citation>
    <scope>NUCLEOTIDE SEQUENCE [LARGE SCALE GENOMIC DNA]</scope>
    <source>
        <strain evidence="1 2">R-38712</strain>
    </source>
</reference>
<organism evidence="1 2">
    <name type="scientific">Ralstonia pickettii</name>
    <name type="common">Burkholderia pickettii</name>
    <dbReference type="NCBI Taxonomy" id="329"/>
    <lineage>
        <taxon>Bacteria</taxon>
        <taxon>Pseudomonadati</taxon>
        <taxon>Pseudomonadota</taxon>
        <taxon>Betaproteobacteria</taxon>
        <taxon>Burkholderiales</taxon>
        <taxon>Burkholderiaceae</taxon>
        <taxon>Ralstonia</taxon>
    </lineage>
</organism>
<comment type="caution">
    <text evidence="1">The sequence shown here is derived from an EMBL/GenBank/DDBJ whole genome shotgun (WGS) entry which is preliminary data.</text>
</comment>
<dbReference type="EMBL" id="CATWFT010000008">
    <property type="protein sequence ID" value="CAJ0725984.1"/>
    <property type="molecule type" value="Genomic_DNA"/>
</dbReference>